<protein>
    <submittedName>
        <fullName evidence="2">Proline-rich receptor-like protein kinase PERK9</fullName>
    </submittedName>
</protein>
<proteinExistence type="predicted"/>
<evidence type="ECO:0000313" key="3">
    <source>
        <dbReference type="Proteomes" id="UP001140949"/>
    </source>
</evidence>
<evidence type="ECO:0000313" key="2">
    <source>
        <dbReference type="EMBL" id="KAJ6842321.1"/>
    </source>
</evidence>
<gene>
    <name evidence="2" type="ORF">M6B38_303005</name>
</gene>
<comment type="caution">
    <text evidence="2">The sequence shown here is derived from an EMBL/GenBank/DDBJ whole genome shotgun (WGS) entry which is preliminary data.</text>
</comment>
<keyword evidence="3" id="KW-1185">Reference proteome</keyword>
<organism evidence="2 3">
    <name type="scientific">Iris pallida</name>
    <name type="common">Sweet iris</name>
    <dbReference type="NCBI Taxonomy" id="29817"/>
    <lineage>
        <taxon>Eukaryota</taxon>
        <taxon>Viridiplantae</taxon>
        <taxon>Streptophyta</taxon>
        <taxon>Embryophyta</taxon>
        <taxon>Tracheophyta</taxon>
        <taxon>Spermatophyta</taxon>
        <taxon>Magnoliopsida</taxon>
        <taxon>Liliopsida</taxon>
        <taxon>Asparagales</taxon>
        <taxon>Iridaceae</taxon>
        <taxon>Iridoideae</taxon>
        <taxon>Irideae</taxon>
        <taxon>Iris</taxon>
    </lineage>
</organism>
<dbReference type="Proteomes" id="UP001140949">
    <property type="component" value="Unassembled WGS sequence"/>
</dbReference>
<evidence type="ECO:0000256" key="1">
    <source>
        <dbReference type="SAM" id="MobiDB-lite"/>
    </source>
</evidence>
<dbReference type="AlphaFoldDB" id="A0AAX6HNU6"/>
<accession>A0AAX6HNU6</accession>
<sequence>MEREEVESSKLTELGRWSVDEKVRRRLATIGVEDVSIRAERTAHTSVERGARLRRRPRGSGGGLMAGRFRQTPDLRRLCPAGHGGRPTYVDVGPAIASRGGGRSATVARPSTASRERGR</sequence>
<keyword evidence="2" id="KW-0418">Kinase</keyword>
<reference evidence="2" key="2">
    <citation type="submission" date="2023-04" db="EMBL/GenBank/DDBJ databases">
        <authorList>
            <person name="Bruccoleri R.E."/>
            <person name="Oakeley E.J."/>
            <person name="Faust A.-M."/>
            <person name="Dessus-Babus S."/>
            <person name="Altorfer M."/>
            <person name="Burckhardt D."/>
            <person name="Oertli M."/>
            <person name="Naumann U."/>
            <person name="Petersen F."/>
            <person name="Wong J."/>
        </authorList>
    </citation>
    <scope>NUCLEOTIDE SEQUENCE</scope>
    <source>
        <strain evidence="2">GSM-AAB239-AS_SAM_17_03QT</strain>
        <tissue evidence="2">Leaf</tissue>
    </source>
</reference>
<keyword evidence="2" id="KW-0808">Transferase</keyword>
<name>A0AAX6HNU6_IRIPA</name>
<feature type="region of interest" description="Disordered" evidence="1">
    <location>
        <begin position="81"/>
        <end position="119"/>
    </location>
</feature>
<keyword evidence="2" id="KW-0675">Receptor</keyword>
<dbReference type="EMBL" id="JANAVB010007798">
    <property type="protein sequence ID" value="KAJ6842321.1"/>
    <property type="molecule type" value="Genomic_DNA"/>
</dbReference>
<dbReference type="GO" id="GO:0016301">
    <property type="term" value="F:kinase activity"/>
    <property type="evidence" value="ECO:0007669"/>
    <property type="project" value="UniProtKB-KW"/>
</dbReference>
<feature type="region of interest" description="Disordered" evidence="1">
    <location>
        <begin position="54"/>
        <end position="73"/>
    </location>
</feature>
<reference evidence="2" key="1">
    <citation type="journal article" date="2023" name="GigaByte">
        <title>Genome assembly of the bearded iris, Iris pallida Lam.</title>
        <authorList>
            <person name="Bruccoleri R.E."/>
            <person name="Oakeley E.J."/>
            <person name="Faust A.M.E."/>
            <person name="Altorfer M."/>
            <person name="Dessus-Babus S."/>
            <person name="Burckhardt D."/>
            <person name="Oertli M."/>
            <person name="Naumann U."/>
            <person name="Petersen F."/>
            <person name="Wong J."/>
        </authorList>
    </citation>
    <scope>NUCLEOTIDE SEQUENCE</scope>
    <source>
        <strain evidence="2">GSM-AAB239-AS_SAM_17_03QT</strain>
    </source>
</reference>